<dbReference type="PROSITE" id="PS51257">
    <property type="entry name" value="PROKAR_LIPOPROTEIN"/>
    <property type="match status" value="1"/>
</dbReference>
<reference evidence="2" key="1">
    <citation type="submission" date="2016-11" db="EMBL/GenBank/DDBJ databases">
        <authorList>
            <person name="Varghese N."/>
            <person name="Submissions S."/>
        </authorList>
    </citation>
    <scope>NUCLEOTIDE SEQUENCE [LARGE SCALE GENOMIC DNA]</scope>
    <source>
        <strain evidence="2">DSM 17539</strain>
    </source>
</reference>
<proteinExistence type="predicted"/>
<gene>
    <name evidence="1" type="ORF">SAMN03080594_102441</name>
</gene>
<evidence type="ECO:0000313" key="1">
    <source>
        <dbReference type="EMBL" id="SHF05032.1"/>
    </source>
</evidence>
<dbReference type="RefSeq" id="WP_072861268.1">
    <property type="nucleotide sequence ID" value="NZ_FQUX01000002.1"/>
</dbReference>
<evidence type="ECO:0000313" key="2">
    <source>
        <dbReference type="Proteomes" id="UP000184406"/>
    </source>
</evidence>
<protein>
    <recommendedName>
        <fullName evidence="3">DUF4493 domain-containing protein</fullName>
    </recommendedName>
</protein>
<organism evidence="1 2">
    <name type="scientific">Arenibacter palladensis</name>
    <dbReference type="NCBI Taxonomy" id="237373"/>
    <lineage>
        <taxon>Bacteria</taxon>
        <taxon>Pseudomonadati</taxon>
        <taxon>Bacteroidota</taxon>
        <taxon>Flavobacteriia</taxon>
        <taxon>Flavobacteriales</taxon>
        <taxon>Flavobacteriaceae</taxon>
        <taxon>Arenibacter</taxon>
    </lineage>
</organism>
<dbReference type="Proteomes" id="UP000184406">
    <property type="component" value="Unassembled WGS sequence"/>
</dbReference>
<dbReference type="Pfam" id="PF14900">
    <property type="entry name" value="DUF4493"/>
    <property type="match status" value="1"/>
</dbReference>
<sequence>MKAKLIFGMLILGLFFVGCDKDNVLEAIGEPTTIDAIEETEPGFLSLKATVKEIIQITTGKPPLEDVLAAMRIYISNGSEQVYNRPYNESPETIELPAGFYNLLIGSFSNYSALDALFNTGSYGYYNSSVLINSGAITTINANLALLDMATTITISPEVSSSFPDIEVDVRKWTNIFGSNEKSELTWNTAQSGQTGYFMTYDGDWITGTLGDQGGDLEISITATNNSGLPVTASKWYMGISANEHYNISIEQNEITTGLNLIVTLNDEVIIDDTIVFPN</sequence>
<evidence type="ECO:0008006" key="3">
    <source>
        <dbReference type="Google" id="ProtNLM"/>
    </source>
</evidence>
<name>A0A1M4YHP2_9FLAO</name>
<dbReference type="OrthoDB" id="9819896at2"/>
<dbReference type="EMBL" id="FQUX01000002">
    <property type="protein sequence ID" value="SHF05032.1"/>
    <property type="molecule type" value="Genomic_DNA"/>
</dbReference>
<dbReference type="AlphaFoldDB" id="A0A1M4YHP2"/>
<accession>A0A1M4YHP2</accession>
<dbReference type="InterPro" id="IPR027840">
    <property type="entry name" value="DUF4493"/>
</dbReference>
<keyword evidence="2" id="KW-1185">Reference proteome</keyword>